<dbReference type="AlphaFoldDB" id="A0A2T3Z0G8"/>
<protein>
    <recommendedName>
        <fullName evidence="2">C2H2-type domain-containing protein</fullName>
    </recommendedName>
</protein>
<dbReference type="OrthoDB" id="3251507at2759"/>
<dbReference type="PANTHER" id="PTHR42037">
    <property type="match status" value="1"/>
</dbReference>
<feature type="region of interest" description="Disordered" evidence="1">
    <location>
        <begin position="1"/>
        <end position="20"/>
    </location>
</feature>
<dbReference type="PROSITE" id="PS00028">
    <property type="entry name" value="ZINC_FINGER_C2H2_1"/>
    <property type="match status" value="1"/>
</dbReference>
<dbReference type="PANTHER" id="PTHR42037:SF1">
    <property type="match status" value="1"/>
</dbReference>
<feature type="domain" description="C2H2-type" evidence="2">
    <location>
        <begin position="393"/>
        <end position="413"/>
    </location>
</feature>
<gene>
    <name evidence="3" type="ORF">M441DRAFT_71717</name>
</gene>
<proteinExistence type="predicted"/>
<dbReference type="InterPro" id="IPR013087">
    <property type="entry name" value="Znf_C2H2_type"/>
</dbReference>
<name>A0A2T3Z0G8_TRIA4</name>
<dbReference type="InterPro" id="IPR027796">
    <property type="entry name" value="OTT_1508_deam-like"/>
</dbReference>
<evidence type="ECO:0000313" key="3">
    <source>
        <dbReference type="EMBL" id="PTB38264.1"/>
    </source>
</evidence>
<dbReference type="Pfam" id="PF14441">
    <property type="entry name" value="OTT_1508_deam"/>
    <property type="match status" value="1"/>
</dbReference>
<keyword evidence="4" id="KW-1185">Reference proteome</keyword>
<feature type="compositionally biased region" description="Polar residues" evidence="1">
    <location>
        <begin position="1"/>
        <end position="12"/>
    </location>
</feature>
<evidence type="ECO:0000313" key="4">
    <source>
        <dbReference type="Proteomes" id="UP000240493"/>
    </source>
</evidence>
<dbReference type="EMBL" id="KZ679266">
    <property type="protein sequence ID" value="PTB38264.1"/>
    <property type="molecule type" value="Genomic_DNA"/>
</dbReference>
<dbReference type="Proteomes" id="UP000240493">
    <property type="component" value="Unassembled WGS sequence"/>
</dbReference>
<reference evidence="3 4" key="1">
    <citation type="submission" date="2016-07" db="EMBL/GenBank/DDBJ databases">
        <title>Multiple horizontal gene transfer events from other fungi enriched the ability of initially mycotrophic Trichoderma (Ascomycota) to feed on dead plant biomass.</title>
        <authorList>
            <consortium name="DOE Joint Genome Institute"/>
            <person name="Aerts A."/>
            <person name="Atanasova L."/>
            <person name="Chenthamara K."/>
            <person name="Zhang J."/>
            <person name="Grujic M."/>
            <person name="Henrissat B."/>
            <person name="Kuo A."/>
            <person name="Salamov A."/>
            <person name="Lipzen A."/>
            <person name="Labutti K."/>
            <person name="Barry K."/>
            <person name="Miao Y."/>
            <person name="Rahimi M.J."/>
            <person name="Shen Q."/>
            <person name="Grigoriev I.V."/>
            <person name="Kubicek C.P."/>
            <person name="Druzhinina I.S."/>
        </authorList>
    </citation>
    <scope>NUCLEOTIDE SEQUENCE [LARGE SCALE GENOMIC DNA]</scope>
    <source>
        <strain evidence="3 4">CBS 433.97</strain>
    </source>
</reference>
<evidence type="ECO:0000259" key="2">
    <source>
        <dbReference type="PROSITE" id="PS00028"/>
    </source>
</evidence>
<sequence>MSQSGITDSPSASLPLDMTTEDPVPSAPKAVYRFFEPIILFTALIEAVKHTAKPPTPEPNIDITDPKQLFCAVNNKLCHVCDYERGGRTVTSFVALPDKRDPSKAQFVFAVNRQTDGQLQDTAIYVRALFRKINQAPQGEKNQHEARGALLYHILRFNRPRVSFYLRNLRSQAEMCLGRCQSANPEDSLIAEELKKILVSPPLGSDPLRDREVDYMHKCETTIQLLIQLEKSTAGAAIKSRALEDRIPGFTSMECWSLLFHTMNRILAYPQSAKFFLRAKRVWPSLFENPDVGFLSSSRPMEKPARQKIQKADGIVGRMTSNPEDIELYRNFAESLQAFDLDARIHTEFKKKTFKPIAHAEVILLNWLLKPEEVAPEKFFNGWAYIGSSKRTCKLCDYYFQEHRSNVEHRISHGNFYPSWRIPDVFPHQGKEAKQQRQLMINRVLDRVRQDTFNIVEEKASPIIKRADSNTFSARLTISTEEKWHVRGSEADDVDDIASKMGGVSLSS</sequence>
<accession>A0A2T3Z0G8</accession>
<organism evidence="3 4">
    <name type="scientific">Trichoderma asperellum (strain ATCC 204424 / CBS 433.97 / NBRC 101777)</name>
    <dbReference type="NCBI Taxonomy" id="1042311"/>
    <lineage>
        <taxon>Eukaryota</taxon>
        <taxon>Fungi</taxon>
        <taxon>Dikarya</taxon>
        <taxon>Ascomycota</taxon>
        <taxon>Pezizomycotina</taxon>
        <taxon>Sordariomycetes</taxon>
        <taxon>Hypocreomycetidae</taxon>
        <taxon>Hypocreales</taxon>
        <taxon>Hypocreaceae</taxon>
        <taxon>Trichoderma</taxon>
    </lineage>
</organism>
<evidence type="ECO:0000256" key="1">
    <source>
        <dbReference type="SAM" id="MobiDB-lite"/>
    </source>
</evidence>